<accession>A0ABV8VDJ5</accession>
<dbReference type="Proteomes" id="UP001595844">
    <property type="component" value="Unassembled WGS sequence"/>
</dbReference>
<name>A0ABV8VDJ5_9NOCA</name>
<reference evidence="3" key="1">
    <citation type="journal article" date="2019" name="Int. J. Syst. Evol. Microbiol.">
        <title>The Global Catalogue of Microorganisms (GCM) 10K type strain sequencing project: providing services to taxonomists for standard genome sequencing and annotation.</title>
        <authorList>
            <consortium name="The Broad Institute Genomics Platform"/>
            <consortium name="The Broad Institute Genome Sequencing Center for Infectious Disease"/>
            <person name="Wu L."/>
            <person name="Ma J."/>
        </authorList>
    </citation>
    <scope>NUCLEOTIDE SEQUENCE [LARGE SCALE GENOMIC DNA]</scope>
    <source>
        <strain evidence="3">IBRC-M 10490</strain>
    </source>
</reference>
<proteinExistence type="predicted"/>
<dbReference type="RefSeq" id="WP_378558276.1">
    <property type="nucleotide sequence ID" value="NZ_JBHSDL010000007.1"/>
</dbReference>
<evidence type="ECO:0000313" key="3">
    <source>
        <dbReference type="Proteomes" id="UP001595844"/>
    </source>
</evidence>
<keyword evidence="3" id="KW-1185">Reference proteome</keyword>
<evidence type="ECO:0000313" key="2">
    <source>
        <dbReference type="EMBL" id="MFC4374084.1"/>
    </source>
</evidence>
<dbReference type="EMBL" id="JBHSDL010000007">
    <property type="protein sequence ID" value="MFC4374084.1"/>
    <property type="molecule type" value="Genomic_DNA"/>
</dbReference>
<protein>
    <submittedName>
        <fullName evidence="2">Uncharacterized protein</fullName>
    </submittedName>
</protein>
<organism evidence="2 3">
    <name type="scientific">Nocardia halotolerans</name>
    <dbReference type="NCBI Taxonomy" id="1755878"/>
    <lineage>
        <taxon>Bacteria</taxon>
        <taxon>Bacillati</taxon>
        <taxon>Actinomycetota</taxon>
        <taxon>Actinomycetes</taxon>
        <taxon>Mycobacteriales</taxon>
        <taxon>Nocardiaceae</taxon>
        <taxon>Nocardia</taxon>
    </lineage>
</organism>
<sequence length="100" mass="10728">MDVVIGFEKAVLIARDALKSNLKLGTFMIDDRNIVANDMFYVVNVGAREYLVDGDFGYAIAGDVTLVSKETGELSSAPSAEVATDPTLRIRPNPDTAFGS</sequence>
<gene>
    <name evidence="2" type="ORF">ACFO5K_08190</name>
</gene>
<comment type="caution">
    <text evidence="2">The sequence shown here is derived from an EMBL/GenBank/DDBJ whole genome shotgun (WGS) entry which is preliminary data.</text>
</comment>
<feature type="region of interest" description="Disordered" evidence="1">
    <location>
        <begin position="75"/>
        <end position="100"/>
    </location>
</feature>
<evidence type="ECO:0000256" key="1">
    <source>
        <dbReference type="SAM" id="MobiDB-lite"/>
    </source>
</evidence>